<keyword evidence="3" id="KW-1185">Reference proteome</keyword>
<evidence type="ECO:0000313" key="3">
    <source>
        <dbReference type="Proteomes" id="UP000677082"/>
    </source>
</evidence>
<dbReference type="EMBL" id="BOQN01000002">
    <property type="protein sequence ID" value="GIM88408.1"/>
    <property type="molecule type" value="Genomic_DNA"/>
</dbReference>
<evidence type="ECO:0000256" key="1">
    <source>
        <dbReference type="SAM" id="SignalP"/>
    </source>
</evidence>
<organism evidence="2 3">
    <name type="scientific">Paractinoplanes toevensis</name>
    <dbReference type="NCBI Taxonomy" id="571911"/>
    <lineage>
        <taxon>Bacteria</taxon>
        <taxon>Bacillati</taxon>
        <taxon>Actinomycetota</taxon>
        <taxon>Actinomycetes</taxon>
        <taxon>Micromonosporales</taxon>
        <taxon>Micromonosporaceae</taxon>
        <taxon>Paractinoplanes</taxon>
    </lineage>
</organism>
<feature type="chain" id="PRO_5037931095" description="Lipoprotein" evidence="1">
    <location>
        <begin position="23"/>
        <end position="145"/>
    </location>
</feature>
<keyword evidence="1" id="KW-0732">Signal</keyword>
<evidence type="ECO:0000313" key="2">
    <source>
        <dbReference type="EMBL" id="GIM88408.1"/>
    </source>
</evidence>
<protein>
    <recommendedName>
        <fullName evidence="4">Lipoprotein</fullName>
    </recommendedName>
</protein>
<accession>A0A919T3V5</accession>
<evidence type="ECO:0008006" key="4">
    <source>
        <dbReference type="Google" id="ProtNLM"/>
    </source>
</evidence>
<gene>
    <name evidence="2" type="ORF">Ato02nite_002010</name>
</gene>
<dbReference type="PROSITE" id="PS51257">
    <property type="entry name" value="PROKAR_LIPOPROTEIN"/>
    <property type="match status" value="1"/>
</dbReference>
<reference evidence="2 3" key="1">
    <citation type="submission" date="2021-03" db="EMBL/GenBank/DDBJ databases">
        <title>Whole genome shotgun sequence of Actinoplanes toevensis NBRC 105298.</title>
        <authorList>
            <person name="Komaki H."/>
            <person name="Tamura T."/>
        </authorList>
    </citation>
    <scope>NUCLEOTIDE SEQUENCE [LARGE SCALE GENOMIC DNA]</scope>
    <source>
        <strain evidence="2 3">NBRC 105298</strain>
    </source>
</reference>
<name>A0A919T3V5_9ACTN</name>
<feature type="signal peptide" evidence="1">
    <location>
        <begin position="1"/>
        <end position="22"/>
    </location>
</feature>
<dbReference type="Proteomes" id="UP000677082">
    <property type="component" value="Unassembled WGS sequence"/>
</dbReference>
<dbReference type="RefSeq" id="WP_213004391.1">
    <property type="nucleotide sequence ID" value="NZ_BOQN01000002.1"/>
</dbReference>
<sequence length="145" mass="14644">MKKLVLALVVLLAGCGGGTEGARPVATVTSGTMGAPVTREGTFEYTVTSLKCAESACTVGLTVHNLTIAARKPGISFATAYDGAGTAYLADALAQIRSGSLLLDDLAGGATIDDHLIYDVPKTTTLTSIVLRESTSSAGISIPLG</sequence>
<dbReference type="AlphaFoldDB" id="A0A919T3V5"/>
<comment type="caution">
    <text evidence="2">The sequence shown here is derived from an EMBL/GenBank/DDBJ whole genome shotgun (WGS) entry which is preliminary data.</text>
</comment>
<proteinExistence type="predicted"/>